<evidence type="ECO:0000256" key="2">
    <source>
        <dbReference type="ARBA" id="ARBA00022679"/>
    </source>
</evidence>
<dbReference type="InterPro" id="IPR020616">
    <property type="entry name" value="Thiolase_N"/>
</dbReference>
<dbReference type="Gene3D" id="3.40.47.10">
    <property type="match status" value="1"/>
</dbReference>
<dbReference type="InterPro" id="IPR020617">
    <property type="entry name" value="Thiolase_C"/>
</dbReference>
<evidence type="ECO:0000313" key="8">
    <source>
        <dbReference type="EMBL" id="TWI05767.1"/>
    </source>
</evidence>
<evidence type="ECO:0000256" key="3">
    <source>
        <dbReference type="ARBA" id="ARBA00023315"/>
    </source>
</evidence>
<dbReference type="Pfam" id="PF02803">
    <property type="entry name" value="Thiolase_C"/>
    <property type="match status" value="1"/>
</dbReference>
<name>A0A562LDQ4_9GAMM</name>
<feature type="domain" description="Thiolase C-terminal" evidence="7">
    <location>
        <begin position="285"/>
        <end position="425"/>
    </location>
</feature>
<dbReference type="GO" id="GO:0005829">
    <property type="term" value="C:cytosol"/>
    <property type="evidence" value="ECO:0007669"/>
    <property type="project" value="TreeGrafter"/>
</dbReference>
<organism evidence="8 9">
    <name type="scientific">Luteimonas cucumeris</name>
    <dbReference type="NCBI Taxonomy" id="985012"/>
    <lineage>
        <taxon>Bacteria</taxon>
        <taxon>Pseudomonadati</taxon>
        <taxon>Pseudomonadota</taxon>
        <taxon>Gammaproteobacteria</taxon>
        <taxon>Lysobacterales</taxon>
        <taxon>Lysobacteraceae</taxon>
        <taxon>Luteimonas</taxon>
    </lineage>
</organism>
<dbReference type="RefSeq" id="WP_144897461.1">
    <property type="nucleotide sequence ID" value="NZ_VLKN01000001.1"/>
</dbReference>
<comment type="similarity">
    <text evidence="1 5">Belongs to the thiolase-like superfamily. Thiolase family.</text>
</comment>
<feature type="domain" description="Thiolase N-terminal" evidence="6">
    <location>
        <begin position="7"/>
        <end position="274"/>
    </location>
</feature>
<protein>
    <submittedName>
        <fullName evidence="8">Acetyl-CoA C-acetyltransferase</fullName>
    </submittedName>
</protein>
<keyword evidence="2 5" id="KW-0808">Transferase</keyword>
<comment type="caution">
    <text evidence="8">The sequence shown here is derived from an EMBL/GenBank/DDBJ whole genome shotgun (WGS) entry which is preliminary data.</text>
</comment>
<proteinExistence type="inferred from homology"/>
<accession>A0A562LDQ4</accession>
<feature type="active site" description="Proton acceptor" evidence="4">
    <location>
        <position position="412"/>
    </location>
</feature>
<dbReference type="EMBL" id="VLKN01000001">
    <property type="protein sequence ID" value="TWI05767.1"/>
    <property type="molecule type" value="Genomic_DNA"/>
</dbReference>
<evidence type="ECO:0000256" key="4">
    <source>
        <dbReference type="PIRSR" id="PIRSR000429-1"/>
    </source>
</evidence>
<evidence type="ECO:0000256" key="1">
    <source>
        <dbReference type="ARBA" id="ARBA00010982"/>
    </source>
</evidence>
<dbReference type="PANTHER" id="PTHR42689:SF1">
    <property type="entry name" value="ACETYL-COA ACYLTRANSFERASE FADA2 (3-KETOACYL-COA THIOLASE) (BETA-KETOTHIOLASE)-RELATED"/>
    <property type="match status" value="1"/>
</dbReference>
<feature type="active site" description="Acyl-thioester intermediate" evidence="4">
    <location>
        <position position="91"/>
    </location>
</feature>
<reference evidence="8 9" key="1">
    <citation type="journal article" date="2015" name="Stand. Genomic Sci.">
        <title>Genomic Encyclopedia of Bacterial and Archaeal Type Strains, Phase III: the genomes of soil and plant-associated and newly described type strains.</title>
        <authorList>
            <person name="Whitman W.B."/>
            <person name="Woyke T."/>
            <person name="Klenk H.P."/>
            <person name="Zhou Y."/>
            <person name="Lilburn T.G."/>
            <person name="Beck B.J."/>
            <person name="De Vos P."/>
            <person name="Vandamme P."/>
            <person name="Eisen J.A."/>
            <person name="Garrity G."/>
            <person name="Hugenholtz P."/>
            <person name="Kyrpides N.C."/>
        </authorList>
    </citation>
    <scope>NUCLEOTIDE SEQUENCE [LARGE SCALE GENOMIC DNA]</scope>
    <source>
        <strain evidence="8 9">CGMCC 1.10821</strain>
    </source>
</reference>
<keyword evidence="3 5" id="KW-0012">Acyltransferase</keyword>
<keyword evidence="9" id="KW-1185">Reference proteome</keyword>
<dbReference type="NCBIfam" id="TIGR01930">
    <property type="entry name" value="AcCoA-C-Actrans"/>
    <property type="match status" value="1"/>
</dbReference>
<dbReference type="Proteomes" id="UP000315167">
    <property type="component" value="Unassembled WGS sequence"/>
</dbReference>
<dbReference type="InterPro" id="IPR002155">
    <property type="entry name" value="Thiolase"/>
</dbReference>
<dbReference type="NCBIfam" id="NF006740">
    <property type="entry name" value="PRK09268.1"/>
    <property type="match status" value="1"/>
</dbReference>
<evidence type="ECO:0000313" key="9">
    <source>
        <dbReference type="Proteomes" id="UP000315167"/>
    </source>
</evidence>
<dbReference type="InterPro" id="IPR050521">
    <property type="entry name" value="3-ketoacyl-CoA_Thiolase"/>
</dbReference>
<feature type="active site" description="Proton acceptor" evidence="4">
    <location>
        <position position="382"/>
    </location>
</feature>
<dbReference type="SUPFAM" id="SSF53901">
    <property type="entry name" value="Thiolase-like"/>
    <property type="match status" value="2"/>
</dbReference>
<dbReference type="InterPro" id="IPR016039">
    <property type="entry name" value="Thiolase-like"/>
</dbReference>
<dbReference type="Pfam" id="PF00108">
    <property type="entry name" value="Thiolase_N"/>
    <property type="match status" value="1"/>
</dbReference>
<dbReference type="PANTHER" id="PTHR42689">
    <property type="entry name" value="ACETYL-COA ACYLTRANSFERASE FADA2 (3-KETOACYL-COA THIOLASE) (BETA-KETOTHIOLASE)-RELATED"/>
    <property type="match status" value="1"/>
</dbReference>
<gene>
    <name evidence="8" type="ORF">IP90_00023</name>
</gene>
<dbReference type="OrthoDB" id="1402717at2"/>
<evidence type="ECO:0000256" key="5">
    <source>
        <dbReference type="RuleBase" id="RU003557"/>
    </source>
</evidence>
<dbReference type="CDD" id="cd00751">
    <property type="entry name" value="thiolase"/>
    <property type="match status" value="1"/>
</dbReference>
<dbReference type="GO" id="GO:0003988">
    <property type="term" value="F:acetyl-CoA C-acyltransferase activity"/>
    <property type="evidence" value="ECO:0007669"/>
    <property type="project" value="UniProtKB-ARBA"/>
</dbReference>
<dbReference type="PIRSF" id="PIRSF000429">
    <property type="entry name" value="Ac-CoA_Ac_transf"/>
    <property type="match status" value="1"/>
</dbReference>
<sequence length="425" mass="45351">MLQGRPVAVLGGVRIPFCRQNTAYADVGNLGMSVRTLGALVEKFGLHGQQLGEVAMGAVIKHSSDWNLGREAALSSGLSPLTPGITLQRACGTSLDSIITIGNKIATGQIEVGVGGGSDTTSDVPIVYGQKLRRRLLAAAAAKTLKDKLAQFKGFHFRELKPDFPGVAEPRTGKSMGEHCEDMAKQWNISRDSQDEWALSSHQKMAAAYERGFFDDLVVSFRGVARDNNLRADSTLEKLASLKPAFDKTSGRGTLTAGNSTPLTDGAAACLLSTDEWAQAHDHEVLCHIRDAQVAAVDFVHGEGLLMAPTVAVPEMLRRNGLTLQDFDFYEIHEAFAAQVLCTLRAWESEEYCKTRLGLDAPLGRIDPARINPNGSSLAAGHPFAATGARIVATAAKELKQRGGGRCLVSICTAGGMGVVAILER</sequence>
<dbReference type="AlphaFoldDB" id="A0A562LDQ4"/>
<evidence type="ECO:0000259" key="6">
    <source>
        <dbReference type="Pfam" id="PF00108"/>
    </source>
</evidence>
<evidence type="ECO:0000259" key="7">
    <source>
        <dbReference type="Pfam" id="PF02803"/>
    </source>
</evidence>